<dbReference type="Gene3D" id="1.10.3210.10">
    <property type="entry name" value="Hypothetical protein af1432"/>
    <property type="match status" value="1"/>
</dbReference>
<sequence length="464" mass="53491">MQQNSMPLSEIIVRDKRMVSLLYEQEIPLICRRISDGKLKKVSFRALYDNNEVFWKQDKGWAFYVSEEHVQAMIDMLKELDGKKEKHYIAEHEAEAKNVGDLLNFGEAYESIASMDSEKRVSLIKQDREKLDTLLIEAPKENEKILEALADTARDAALANRSTILEAIHMGDEAARAYTQGIVDSTRAMVKSSTALIDNTIMQDELITSLVQRSNGTVVQHMTRVFLNGVAFLTYYNRRMLTSSLPNKIRINFDKQYKSYYQRLLPHLHPEDITLERVFHTGMQAISEAQLHTFATGFLIHDIGKAKDIEYHEGEAAYDRDTVVDHVRQGYLAVMHKTNYPREAGLITGYHHEYYGSPDGYGFYRALLANARKNNPKLKQDYCMSFTMEPMIKFNALAYFPAKVMEIVDVFDALTDPNRKYRKPLSSDEALDFMQRQFIDEELKLDPILFDLFRTFTKGKQPAS</sequence>
<reference evidence="1 2" key="1">
    <citation type="journal article" date="2010" name="Stand. Genomic Sci.">
        <title>Complete genome sequence of Spirochaeta smaragdinae type strain (SEBR 4228).</title>
        <authorList>
            <person name="Mavromatis K."/>
            <person name="Yasawong M."/>
            <person name="Chertkov O."/>
            <person name="Lapidus A."/>
            <person name="Lucas S."/>
            <person name="Nolan M."/>
            <person name="Del Rio T.G."/>
            <person name="Tice H."/>
            <person name="Cheng J.F."/>
            <person name="Pitluck S."/>
            <person name="Liolios K."/>
            <person name="Ivanova N."/>
            <person name="Tapia R."/>
            <person name="Han C."/>
            <person name="Bruce D."/>
            <person name="Goodwin L."/>
            <person name="Pati A."/>
            <person name="Chen A."/>
            <person name="Palaniappan K."/>
            <person name="Land M."/>
            <person name="Hauser L."/>
            <person name="Chang Y.J."/>
            <person name="Jeffries C.D."/>
            <person name="Detter J.C."/>
            <person name="Rohde M."/>
            <person name="Brambilla E."/>
            <person name="Spring S."/>
            <person name="Goker M."/>
            <person name="Sikorski J."/>
            <person name="Woyke T."/>
            <person name="Bristow J."/>
            <person name="Eisen J.A."/>
            <person name="Markowitz V."/>
            <person name="Hugenholtz P."/>
            <person name="Klenk H.P."/>
            <person name="Kyrpides N.C."/>
        </authorList>
    </citation>
    <scope>NUCLEOTIDE SEQUENCE [LARGE SCALE GENOMIC DNA]</scope>
    <source>
        <strain evidence="2">DSM 11293 / JCM 15392 / SEBR 4228</strain>
    </source>
</reference>
<dbReference type="EMBL" id="CP002116">
    <property type="protein sequence ID" value="ADK79512.1"/>
    <property type="molecule type" value="Genomic_DNA"/>
</dbReference>
<dbReference type="STRING" id="573413.Spirs_0356"/>
<dbReference type="AlphaFoldDB" id="E1RAY2"/>
<dbReference type="eggNOG" id="COG2206">
    <property type="taxonomic scope" value="Bacteria"/>
</dbReference>
<gene>
    <name evidence="1" type="ordered locus">Spirs_0356</name>
</gene>
<name>E1RAY2_SEDSS</name>
<dbReference type="HOGENOM" id="CLU_589122_0_0_12"/>
<protein>
    <submittedName>
        <fullName evidence="1">Metal dependent phosphohydrolase</fullName>
    </submittedName>
</protein>
<dbReference type="Proteomes" id="UP000002318">
    <property type="component" value="Chromosome"/>
</dbReference>
<proteinExistence type="predicted"/>
<organism evidence="1 2">
    <name type="scientific">Sediminispirochaeta smaragdinae (strain DSM 11293 / JCM 15392 / SEBR 4228)</name>
    <name type="common">Spirochaeta smaragdinae</name>
    <dbReference type="NCBI Taxonomy" id="573413"/>
    <lineage>
        <taxon>Bacteria</taxon>
        <taxon>Pseudomonadati</taxon>
        <taxon>Spirochaetota</taxon>
        <taxon>Spirochaetia</taxon>
        <taxon>Spirochaetales</taxon>
        <taxon>Spirochaetaceae</taxon>
        <taxon>Sediminispirochaeta</taxon>
    </lineage>
</organism>
<evidence type="ECO:0000313" key="1">
    <source>
        <dbReference type="EMBL" id="ADK79512.1"/>
    </source>
</evidence>
<dbReference type="KEGG" id="ssm:Spirs_0356"/>
<accession>E1RAY2</accession>
<keyword evidence="2" id="KW-1185">Reference proteome</keyword>
<dbReference type="SUPFAM" id="SSF109604">
    <property type="entry name" value="HD-domain/PDEase-like"/>
    <property type="match status" value="1"/>
</dbReference>
<evidence type="ECO:0000313" key="2">
    <source>
        <dbReference type="Proteomes" id="UP000002318"/>
    </source>
</evidence>